<sequence>MFTSCPLFLNNTVYFISSCQENFVRSLAAWSFTQFHCICKKSFTVKVLTISLANFLSFRFLTNFVEDLTCQSTVLLLFLHLHI</sequence>
<dbReference type="EMBL" id="KQ417030">
    <property type="protein sequence ID" value="KOF94110.1"/>
    <property type="molecule type" value="Genomic_DNA"/>
</dbReference>
<dbReference type="AlphaFoldDB" id="A0A0L8HZ86"/>
<protein>
    <submittedName>
        <fullName evidence="1">Uncharacterized protein</fullName>
    </submittedName>
</protein>
<proteinExistence type="predicted"/>
<organism evidence="1">
    <name type="scientific">Octopus bimaculoides</name>
    <name type="common">California two-spotted octopus</name>
    <dbReference type="NCBI Taxonomy" id="37653"/>
    <lineage>
        <taxon>Eukaryota</taxon>
        <taxon>Metazoa</taxon>
        <taxon>Spiralia</taxon>
        <taxon>Lophotrochozoa</taxon>
        <taxon>Mollusca</taxon>
        <taxon>Cephalopoda</taxon>
        <taxon>Coleoidea</taxon>
        <taxon>Octopodiformes</taxon>
        <taxon>Octopoda</taxon>
        <taxon>Incirrata</taxon>
        <taxon>Octopodidae</taxon>
        <taxon>Octopus</taxon>
    </lineage>
</organism>
<accession>A0A0L8HZ86</accession>
<reference evidence="1" key="1">
    <citation type="submission" date="2015-07" db="EMBL/GenBank/DDBJ databases">
        <title>MeaNS - Measles Nucleotide Surveillance Program.</title>
        <authorList>
            <person name="Tran T."/>
            <person name="Druce J."/>
        </authorList>
    </citation>
    <scope>NUCLEOTIDE SEQUENCE</scope>
    <source>
        <strain evidence="1">UCB-OBI-ISO-001</strain>
        <tissue evidence="1">Gonad</tissue>
    </source>
</reference>
<evidence type="ECO:0000313" key="1">
    <source>
        <dbReference type="EMBL" id="KOF94110.1"/>
    </source>
</evidence>
<name>A0A0L8HZ86_OCTBM</name>
<gene>
    <name evidence="1" type="ORF">OCBIM_22002730mg</name>
</gene>